<proteinExistence type="predicted"/>
<protein>
    <submittedName>
        <fullName evidence="1">Uncharacterized protein</fullName>
    </submittedName>
</protein>
<sequence length="167" mass="17783">MPAHAQLEWWTSPLKSVSVVFPLVQPRASNSLPDTVQAEGRKAWRKGKDEYINDRRLRPALPRSRPHTARSGLRAAVHGYKKEGARAGGEGGEVAADGSAGDGVDETAADGRLDPTIIDAPPRADLDLVKEARDELEVLGEGSFGLVGACPCAADAVGIYEDFLRAV</sequence>
<evidence type="ECO:0000313" key="2">
    <source>
        <dbReference type="Proteomes" id="UP001218218"/>
    </source>
</evidence>
<reference evidence="1" key="1">
    <citation type="submission" date="2023-03" db="EMBL/GenBank/DDBJ databases">
        <title>Massive genome expansion in bonnet fungi (Mycena s.s.) driven by repeated elements and novel gene families across ecological guilds.</title>
        <authorList>
            <consortium name="Lawrence Berkeley National Laboratory"/>
            <person name="Harder C.B."/>
            <person name="Miyauchi S."/>
            <person name="Viragh M."/>
            <person name="Kuo A."/>
            <person name="Thoen E."/>
            <person name="Andreopoulos B."/>
            <person name="Lu D."/>
            <person name="Skrede I."/>
            <person name="Drula E."/>
            <person name="Henrissat B."/>
            <person name="Morin E."/>
            <person name="Kohler A."/>
            <person name="Barry K."/>
            <person name="LaButti K."/>
            <person name="Morin E."/>
            <person name="Salamov A."/>
            <person name="Lipzen A."/>
            <person name="Mereny Z."/>
            <person name="Hegedus B."/>
            <person name="Baldrian P."/>
            <person name="Stursova M."/>
            <person name="Weitz H."/>
            <person name="Taylor A."/>
            <person name="Grigoriev I.V."/>
            <person name="Nagy L.G."/>
            <person name="Martin F."/>
            <person name="Kauserud H."/>
        </authorList>
    </citation>
    <scope>NUCLEOTIDE SEQUENCE</scope>
    <source>
        <strain evidence="1">CBHHK002</strain>
    </source>
</reference>
<name>A0AAD7EJP7_9AGAR</name>
<organism evidence="1 2">
    <name type="scientific">Mycena albidolilacea</name>
    <dbReference type="NCBI Taxonomy" id="1033008"/>
    <lineage>
        <taxon>Eukaryota</taxon>
        <taxon>Fungi</taxon>
        <taxon>Dikarya</taxon>
        <taxon>Basidiomycota</taxon>
        <taxon>Agaricomycotina</taxon>
        <taxon>Agaricomycetes</taxon>
        <taxon>Agaricomycetidae</taxon>
        <taxon>Agaricales</taxon>
        <taxon>Marasmiineae</taxon>
        <taxon>Mycenaceae</taxon>
        <taxon>Mycena</taxon>
    </lineage>
</organism>
<dbReference type="AlphaFoldDB" id="A0AAD7EJP7"/>
<evidence type="ECO:0000313" key="1">
    <source>
        <dbReference type="EMBL" id="KAJ7327957.1"/>
    </source>
</evidence>
<comment type="caution">
    <text evidence="1">The sequence shown here is derived from an EMBL/GenBank/DDBJ whole genome shotgun (WGS) entry which is preliminary data.</text>
</comment>
<keyword evidence="2" id="KW-1185">Reference proteome</keyword>
<dbReference type="Proteomes" id="UP001218218">
    <property type="component" value="Unassembled WGS sequence"/>
</dbReference>
<dbReference type="EMBL" id="JARIHO010000040">
    <property type="protein sequence ID" value="KAJ7327957.1"/>
    <property type="molecule type" value="Genomic_DNA"/>
</dbReference>
<accession>A0AAD7EJP7</accession>
<gene>
    <name evidence="1" type="ORF">DFH08DRAFT_1084608</name>
</gene>